<dbReference type="PROSITE" id="PS00622">
    <property type="entry name" value="HTH_LUXR_1"/>
    <property type="match status" value="1"/>
</dbReference>
<dbReference type="InterPro" id="IPR000792">
    <property type="entry name" value="Tscrpt_reg_LuxR_C"/>
</dbReference>
<dbReference type="GO" id="GO:0006355">
    <property type="term" value="P:regulation of DNA-templated transcription"/>
    <property type="evidence" value="ECO:0007669"/>
    <property type="project" value="InterPro"/>
</dbReference>
<reference evidence="4" key="2">
    <citation type="submission" date="2020-09" db="EMBL/GenBank/DDBJ databases">
        <authorList>
            <person name="Sun Q."/>
            <person name="Ohkuma M."/>
        </authorList>
    </citation>
    <scope>NUCLEOTIDE SEQUENCE</scope>
    <source>
        <strain evidence="4">JCM 3313</strain>
    </source>
</reference>
<dbReference type="Pfam" id="PF00196">
    <property type="entry name" value="GerE"/>
    <property type="match status" value="1"/>
</dbReference>
<gene>
    <name evidence="4" type="ORF">GCM10010185_65850</name>
</gene>
<dbReference type="Proteomes" id="UP000639606">
    <property type="component" value="Unassembled WGS sequence"/>
</dbReference>
<dbReference type="SUPFAM" id="SSF46894">
    <property type="entry name" value="C-terminal effector domain of the bipartite response regulators"/>
    <property type="match status" value="1"/>
</dbReference>
<protein>
    <submittedName>
        <fullName evidence="4">LuxR family transcriptional regulator</fullName>
    </submittedName>
</protein>
<dbReference type="AlphaFoldDB" id="A0A918ASQ2"/>
<dbReference type="PROSITE" id="PS50043">
    <property type="entry name" value="HTH_LUXR_2"/>
    <property type="match status" value="1"/>
</dbReference>
<keyword evidence="5" id="KW-1185">Reference proteome</keyword>
<dbReference type="GO" id="GO:0003677">
    <property type="term" value="F:DNA binding"/>
    <property type="evidence" value="ECO:0007669"/>
    <property type="project" value="InterPro"/>
</dbReference>
<name>A0A918ASQ2_9PSEU</name>
<dbReference type="EMBL" id="BMRG01000023">
    <property type="protein sequence ID" value="GGP82647.1"/>
    <property type="molecule type" value="Genomic_DNA"/>
</dbReference>
<organism evidence="4 5">
    <name type="scientific">Saccharothrix coeruleofusca</name>
    <dbReference type="NCBI Taxonomy" id="33919"/>
    <lineage>
        <taxon>Bacteria</taxon>
        <taxon>Bacillati</taxon>
        <taxon>Actinomycetota</taxon>
        <taxon>Actinomycetes</taxon>
        <taxon>Pseudonocardiales</taxon>
        <taxon>Pseudonocardiaceae</taxon>
        <taxon>Saccharothrix</taxon>
    </lineage>
</organism>
<dbReference type="GO" id="GO:0005737">
    <property type="term" value="C:cytoplasm"/>
    <property type="evidence" value="ECO:0007669"/>
    <property type="project" value="TreeGrafter"/>
</dbReference>
<dbReference type="Gene3D" id="1.25.40.10">
    <property type="entry name" value="Tetratricopeptide repeat domain"/>
    <property type="match status" value="2"/>
</dbReference>
<dbReference type="RefSeq" id="WP_268248879.1">
    <property type="nucleotide sequence ID" value="NZ_BMRG01000023.1"/>
</dbReference>
<dbReference type="GO" id="GO:0005524">
    <property type="term" value="F:ATP binding"/>
    <property type="evidence" value="ECO:0007669"/>
    <property type="project" value="UniProtKB-KW"/>
</dbReference>
<dbReference type="SUPFAM" id="SSF48452">
    <property type="entry name" value="TPR-like"/>
    <property type="match status" value="2"/>
</dbReference>
<dbReference type="SUPFAM" id="SSF52540">
    <property type="entry name" value="P-loop containing nucleoside triphosphate hydrolases"/>
    <property type="match status" value="1"/>
</dbReference>
<dbReference type="CDD" id="cd06170">
    <property type="entry name" value="LuxR_C_like"/>
    <property type="match status" value="1"/>
</dbReference>
<dbReference type="GO" id="GO:0004016">
    <property type="term" value="F:adenylate cyclase activity"/>
    <property type="evidence" value="ECO:0007669"/>
    <property type="project" value="TreeGrafter"/>
</dbReference>
<comment type="caution">
    <text evidence="4">The sequence shown here is derived from an EMBL/GenBank/DDBJ whole genome shotgun (WGS) entry which is preliminary data.</text>
</comment>
<evidence type="ECO:0000313" key="5">
    <source>
        <dbReference type="Proteomes" id="UP000639606"/>
    </source>
</evidence>
<dbReference type="InterPro" id="IPR016032">
    <property type="entry name" value="Sig_transdc_resp-reg_C-effctor"/>
</dbReference>
<feature type="domain" description="HTH luxR-type" evidence="3">
    <location>
        <begin position="885"/>
        <end position="950"/>
    </location>
</feature>
<dbReference type="Gene3D" id="3.40.50.300">
    <property type="entry name" value="P-loop containing nucleotide triphosphate hydrolases"/>
    <property type="match status" value="1"/>
</dbReference>
<dbReference type="InterPro" id="IPR011990">
    <property type="entry name" value="TPR-like_helical_dom_sf"/>
</dbReference>
<dbReference type="Pfam" id="PF13191">
    <property type="entry name" value="AAA_16"/>
    <property type="match status" value="1"/>
</dbReference>
<accession>A0A918ASQ2</accession>
<dbReference type="SMART" id="SM00421">
    <property type="entry name" value="HTH_LUXR"/>
    <property type="match status" value="1"/>
</dbReference>
<evidence type="ECO:0000256" key="2">
    <source>
        <dbReference type="ARBA" id="ARBA00022840"/>
    </source>
</evidence>
<evidence type="ECO:0000259" key="3">
    <source>
        <dbReference type="PROSITE" id="PS50043"/>
    </source>
</evidence>
<dbReference type="InterPro" id="IPR027417">
    <property type="entry name" value="P-loop_NTPase"/>
</dbReference>
<dbReference type="PANTHER" id="PTHR16305:SF35">
    <property type="entry name" value="TRANSCRIPTIONAL ACTIVATOR DOMAIN"/>
    <property type="match status" value="1"/>
</dbReference>
<sequence>MPRGIGESTGFVDSLIGRARELAVVKERLEAACAGSRQVVLIQGPAGIGKTSLLHAALAGAAPASATVLRSRCHEIDAGTPYGVVRELVGPLGLTSPDASSAPVLRSGARWALPALLDAGGDGPSPDTSRTHSLLHGLYWLAVNLMTEAPLVLAVDDVQWADERSLHWLGYLLRRTEGMPLCVLLTARAPTARPVTPLLGDVLTGDDGLLLTLPPLDGDGVSQVVHQESDGPPSADFLAACGRISGGNPLVLARLLGEVRRLGLRPTDEALPVLARIGRNVVGTLVAGWLAGQPEHVRRVARAVAVLERTDADLVAALSGVPVHTAGAVLDLLRRNDILAEDGREVAHDLVRTSLLDDLRPPARDRLRDRAARLLNDAGRPAEEVAAQLLLLPRPHEPWMLTALAAAAADAQRRGAPEAAIRYLTPLVNAEPRDVDLRLQLAALLGQTDPAAALEHLRTALETAEDLRARARAAVRFGMTALAVQRSPEAVEVLGEVLDALPAELGADCAAADRELLTHVRSAFLIAGLDEKRTLPLVRERVRAMAEPAGDTPAERQLLAMMAVAGALAGESPALAVERVNRAVLLDDGALGGWTALASTFVLDLAGEVPAGLVAVDKLLTRSRAHAEVWSYCLALGTRAVLLRNAGDFVESGADAQVALEIAEQESWHGNVVQPVVEVAISLAHRGNPARAEGVLSRLVRPRMDDFVVENHHYRMARALVRSHLGDVEGALAELRRCGRSLAEAGVANPLFVPWWAEAALLLADAGRAGEAVELVEHGEQLVRGWDVPRARGLALLARAAVDRGEAVELLEEAVRVLEGSSARYDHQRAEQRLGWELLCRGDARAAREHLRRAVDLATRCGSAVAATRARELLVRAGGRMRPITGARVDTLTGSERRVAMMAAAGSTNREIAETLFVTLRTVEVHLSSVYRKLGVCGRAELPAALARERCDLPR</sequence>
<evidence type="ECO:0000313" key="4">
    <source>
        <dbReference type="EMBL" id="GGP82647.1"/>
    </source>
</evidence>
<keyword evidence="2" id="KW-0067">ATP-binding</keyword>
<dbReference type="Gene3D" id="1.10.10.10">
    <property type="entry name" value="Winged helix-like DNA-binding domain superfamily/Winged helix DNA-binding domain"/>
    <property type="match status" value="1"/>
</dbReference>
<dbReference type="PRINTS" id="PR00038">
    <property type="entry name" value="HTHLUXR"/>
</dbReference>
<dbReference type="PANTHER" id="PTHR16305">
    <property type="entry name" value="TESTICULAR SOLUBLE ADENYLYL CYCLASE"/>
    <property type="match status" value="1"/>
</dbReference>
<dbReference type="InterPro" id="IPR041664">
    <property type="entry name" value="AAA_16"/>
</dbReference>
<reference evidence="4" key="1">
    <citation type="journal article" date="2014" name="Int. J. Syst. Evol. Microbiol.">
        <title>Complete genome sequence of Corynebacterium casei LMG S-19264T (=DSM 44701T), isolated from a smear-ripened cheese.</title>
        <authorList>
            <consortium name="US DOE Joint Genome Institute (JGI-PGF)"/>
            <person name="Walter F."/>
            <person name="Albersmeier A."/>
            <person name="Kalinowski J."/>
            <person name="Ruckert C."/>
        </authorList>
    </citation>
    <scope>NUCLEOTIDE SEQUENCE</scope>
    <source>
        <strain evidence="4">JCM 3313</strain>
    </source>
</reference>
<keyword evidence="1" id="KW-0547">Nucleotide-binding</keyword>
<dbReference type="InterPro" id="IPR036388">
    <property type="entry name" value="WH-like_DNA-bd_sf"/>
</dbReference>
<proteinExistence type="predicted"/>
<evidence type="ECO:0000256" key="1">
    <source>
        <dbReference type="ARBA" id="ARBA00022741"/>
    </source>
</evidence>